<dbReference type="Gene3D" id="2.60.120.10">
    <property type="entry name" value="Jelly Rolls"/>
    <property type="match status" value="1"/>
</dbReference>
<proteinExistence type="inferred from homology"/>
<dbReference type="GO" id="GO:0019305">
    <property type="term" value="P:dTDP-rhamnose biosynthetic process"/>
    <property type="evidence" value="ECO:0007669"/>
    <property type="project" value="UniProtKB-UniRule"/>
</dbReference>
<dbReference type="GO" id="GO:0005829">
    <property type="term" value="C:cytosol"/>
    <property type="evidence" value="ECO:0007669"/>
    <property type="project" value="TreeGrafter"/>
</dbReference>
<gene>
    <name evidence="8" type="ORF">GA0061105_103355</name>
</gene>
<comment type="subunit">
    <text evidence="7">Homodimer.</text>
</comment>
<comment type="catalytic activity">
    <reaction evidence="1 7">
        <text>dTDP-4-dehydro-6-deoxy-alpha-D-glucose = dTDP-4-dehydro-beta-L-rhamnose</text>
        <dbReference type="Rhea" id="RHEA:16969"/>
        <dbReference type="ChEBI" id="CHEBI:57649"/>
        <dbReference type="ChEBI" id="CHEBI:62830"/>
        <dbReference type="EC" id="5.1.3.13"/>
    </reaction>
</comment>
<protein>
    <recommendedName>
        <fullName evidence="4 7">dTDP-4-dehydrorhamnose 3,5-epimerase</fullName>
        <ecNumber evidence="3 7">5.1.3.13</ecNumber>
    </recommendedName>
    <alternativeName>
        <fullName evidence="7">Thymidine diphospho-4-keto-rhamnose 3,5-epimerase</fullName>
    </alternativeName>
</protein>
<dbReference type="InterPro" id="IPR000888">
    <property type="entry name" value="RmlC-like"/>
</dbReference>
<feature type="active site" description="Proton donor" evidence="5">
    <location>
        <position position="132"/>
    </location>
</feature>
<dbReference type="PANTHER" id="PTHR21047">
    <property type="entry name" value="DTDP-6-DEOXY-D-GLUCOSE-3,5 EPIMERASE"/>
    <property type="match status" value="1"/>
</dbReference>
<evidence type="ECO:0000256" key="7">
    <source>
        <dbReference type="RuleBase" id="RU364069"/>
    </source>
</evidence>
<evidence type="ECO:0000256" key="6">
    <source>
        <dbReference type="PIRSR" id="PIRSR600888-3"/>
    </source>
</evidence>
<dbReference type="Proteomes" id="UP000198723">
    <property type="component" value="Unassembled WGS sequence"/>
</dbReference>
<comment type="similarity">
    <text evidence="7">Belongs to the dTDP-4-dehydrorhamnose 3,5-epimerase family.</text>
</comment>
<dbReference type="AlphaFoldDB" id="A0A1C3Y0N1"/>
<keyword evidence="7" id="KW-0413">Isomerase</keyword>
<evidence type="ECO:0000256" key="1">
    <source>
        <dbReference type="ARBA" id="ARBA00001298"/>
    </source>
</evidence>
<comment type="function">
    <text evidence="2 7">Catalyzes the epimerization of the C3' and C5'positions of dTDP-6-deoxy-D-xylo-4-hexulose, forming dTDP-6-deoxy-L-lyxo-4-hexulose.</text>
</comment>
<dbReference type="SUPFAM" id="SSF51182">
    <property type="entry name" value="RmlC-like cupins"/>
    <property type="match status" value="1"/>
</dbReference>
<evidence type="ECO:0000256" key="4">
    <source>
        <dbReference type="ARBA" id="ARBA00019595"/>
    </source>
</evidence>
<dbReference type="CDD" id="cd00438">
    <property type="entry name" value="cupin_RmlC"/>
    <property type="match status" value="1"/>
</dbReference>
<dbReference type="InterPro" id="IPR014710">
    <property type="entry name" value="RmlC-like_jellyroll"/>
</dbReference>
<reference evidence="8 9" key="1">
    <citation type="submission" date="2016-08" db="EMBL/GenBank/DDBJ databases">
        <authorList>
            <person name="Seilhamer J.J."/>
        </authorList>
    </citation>
    <scope>NUCLEOTIDE SEQUENCE [LARGE SCALE GENOMIC DNA]</scope>
    <source>
        <strain evidence="8 9">HBR26</strain>
    </source>
</reference>
<dbReference type="PANTHER" id="PTHR21047:SF2">
    <property type="entry name" value="THYMIDINE DIPHOSPHO-4-KETO-RHAMNOSE 3,5-EPIMERASE"/>
    <property type="match status" value="1"/>
</dbReference>
<evidence type="ECO:0000256" key="3">
    <source>
        <dbReference type="ARBA" id="ARBA00012098"/>
    </source>
</evidence>
<evidence type="ECO:0000313" key="8">
    <source>
        <dbReference type="EMBL" id="SCB57896.1"/>
    </source>
</evidence>
<dbReference type="Pfam" id="PF00908">
    <property type="entry name" value="dTDP_sugar_isom"/>
    <property type="match status" value="1"/>
</dbReference>
<dbReference type="InterPro" id="IPR011051">
    <property type="entry name" value="RmlC_Cupin_sf"/>
</dbReference>
<dbReference type="RefSeq" id="WP_092749465.1">
    <property type="nucleotide sequence ID" value="NZ_FMAJ01000003.1"/>
</dbReference>
<dbReference type="UniPathway" id="UPA00124"/>
<accession>A0A1C3Y0N1</accession>
<comment type="pathway">
    <text evidence="7">Carbohydrate biosynthesis; dTDP-L-rhamnose biosynthesis.</text>
</comment>
<dbReference type="NCBIfam" id="TIGR01221">
    <property type="entry name" value="rmlC"/>
    <property type="match status" value="1"/>
</dbReference>
<evidence type="ECO:0000256" key="2">
    <source>
        <dbReference type="ARBA" id="ARBA00001997"/>
    </source>
</evidence>
<sequence length="180" mass="20237">MRFVPTAVSGAFVVQVDARSDGRGLFARTFDAKSFADHGLVPVYPQCNISQNHKRGTLRGMHYQADPRPEIKLVRATRGRVFDVALDLRRDSPTYLAWASVELDARSHNAFYIPAGCAHGFLTLEDDCELFYQMSEVYVSELARGVRWDDPAFSIAWPFKPSVISERDAALESYSQETSL</sequence>
<name>A0A1C3Y0N1_9HYPH</name>
<dbReference type="EMBL" id="FMAJ01000003">
    <property type="protein sequence ID" value="SCB57896.1"/>
    <property type="molecule type" value="Genomic_DNA"/>
</dbReference>
<dbReference type="STRING" id="1138170.GA0061105_103355"/>
<organism evidence="8 9">
    <name type="scientific">Rhizobium aethiopicum</name>
    <dbReference type="NCBI Taxonomy" id="1138170"/>
    <lineage>
        <taxon>Bacteria</taxon>
        <taxon>Pseudomonadati</taxon>
        <taxon>Pseudomonadota</taxon>
        <taxon>Alphaproteobacteria</taxon>
        <taxon>Hyphomicrobiales</taxon>
        <taxon>Rhizobiaceae</taxon>
        <taxon>Rhizobium/Agrobacterium group</taxon>
        <taxon>Rhizobium</taxon>
    </lineage>
</organism>
<dbReference type="GO" id="GO:0000271">
    <property type="term" value="P:polysaccharide biosynthetic process"/>
    <property type="evidence" value="ECO:0007669"/>
    <property type="project" value="TreeGrafter"/>
</dbReference>
<feature type="site" description="Participates in a stacking interaction with the thymidine ring of dTDP-4-oxo-6-deoxyglucose" evidence="6">
    <location>
        <position position="138"/>
    </location>
</feature>
<feature type="active site" description="Proton acceptor" evidence="5">
    <location>
        <position position="62"/>
    </location>
</feature>
<dbReference type="EC" id="5.1.3.13" evidence="3 7"/>
<evidence type="ECO:0000313" key="9">
    <source>
        <dbReference type="Proteomes" id="UP000198723"/>
    </source>
</evidence>
<dbReference type="GO" id="GO:0008830">
    <property type="term" value="F:dTDP-4-dehydrorhamnose 3,5-epimerase activity"/>
    <property type="evidence" value="ECO:0007669"/>
    <property type="project" value="UniProtKB-UniRule"/>
</dbReference>
<evidence type="ECO:0000256" key="5">
    <source>
        <dbReference type="PIRSR" id="PIRSR600888-1"/>
    </source>
</evidence>